<dbReference type="Pfam" id="PF13116">
    <property type="entry name" value="YhdP"/>
    <property type="match status" value="1"/>
</dbReference>
<dbReference type="PANTHER" id="PTHR38690:SF1">
    <property type="entry name" value="PROTEASE"/>
    <property type="match status" value="1"/>
</dbReference>
<dbReference type="RefSeq" id="WP_344957977.1">
    <property type="nucleotide sequence ID" value="NZ_BAABCX010000002.1"/>
</dbReference>
<protein>
    <submittedName>
        <fullName evidence="2">YhdP family protein</fullName>
    </submittedName>
</protein>
<evidence type="ECO:0000313" key="2">
    <source>
        <dbReference type="EMBL" id="GAA3542037.1"/>
    </source>
</evidence>
<keyword evidence="3" id="KW-1185">Reference proteome</keyword>
<evidence type="ECO:0000259" key="1">
    <source>
        <dbReference type="Pfam" id="PF13116"/>
    </source>
</evidence>
<gene>
    <name evidence="2" type="ORF">GCM10022394_22500</name>
</gene>
<dbReference type="Proteomes" id="UP001500795">
    <property type="component" value="Unassembled WGS sequence"/>
</dbReference>
<feature type="domain" description="YhdP central" evidence="1">
    <location>
        <begin position="4"/>
        <end position="1234"/>
    </location>
</feature>
<proteinExistence type="predicted"/>
<dbReference type="EMBL" id="BAABCX010000002">
    <property type="protein sequence ID" value="GAA3542037.1"/>
    <property type="molecule type" value="Genomic_DNA"/>
</dbReference>
<dbReference type="InterPro" id="IPR025263">
    <property type="entry name" value="YhdP_central"/>
</dbReference>
<name>A0ABP6VZ71_9GAMM</name>
<dbReference type="PANTHER" id="PTHR38690">
    <property type="entry name" value="PROTEASE-RELATED"/>
    <property type="match status" value="1"/>
</dbReference>
<evidence type="ECO:0000313" key="3">
    <source>
        <dbReference type="Proteomes" id="UP001500795"/>
    </source>
</evidence>
<reference evidence="3" key="1">
    <citation type="journal article" date="2019" name="Int. J. Syst. Evol. Microbiol.">
        <title>The Global Catalogue of Microorganisms (GCM) 10K type strain sequencing project: providing services to taxonomists for standard genome sequencing and annotation.</title>
        <authorList>
            <consortium name="The Broad Institute Genomics Platform"/>
            <consortium name="The Broad Institute Genome Sequencing Center for Infectious Disease"/>
            <person name="Wu L."/>
            <person name="Ma J."/>
        </authorList>
    </citation>
    <scope>NUCLEOTIDE SEQUENCE [LARGE SCALE GENOMIC DNA]</scope>
    <source>
        <strain evidence="3">JCM 17110</strain>
    </source>
</reference>
<dbReference type="NCBIfam" id="TIGR02099">
    <property type="entry name" value="YhdP family protein"/>
    <property type="match status" value="1"/>
</dbReference>
<comment type="caution">
    <text evidence="2">The sequence shown here is derived from an EMBL/GenBank/DDBJ whole genome shotgun (WGS) entry which is preliminary data.</text>
</comment>
<dbReference type="InterPro" id="IPR011836">
    <property type="entry name" value="YhdP"/>
</dbReference>
<sequence length="1250" mass="137379">MLKRGLSWAWFALAGMAVLLALMISLIRFGGPVLEQYQDRLLARLLADSELSLQVEGMGLSWQGSGPVLVLNRVTLSRPPAQPMRLERAYIDLHFWQSLRQLKPVLNELTLEGLQLTAGPRADSGPGLPLETLQWLALQGVKRFTLQDVRLALGAQDNALVLHIPTVSWQNQPGLHQGQGQLGLGSIQPQLMAIKASFSGEPDALDGSLYLQADQLDASVLVTQVRPDDKAARIKLSFELWLEWQAGRLSAGLLSLGDNQLTWQQDGTAHSVHLGTGRVQWQPTAQGWQLASKDVAIVVDGESWPEWRLQLDRQGNELKGYLDSVTFADLALLAEWGQASRPGLVQQLSHIRPAGKLNNLRLAAGLEDNSWQLQGELANVSTRAYGWIPATERLNGQFILTPDSGRLQLQQQEASWVYKDAFRAPWPMRQLATEIHWQRQADGWQVGSERLAIETRDFSLQGWFNLGLPERGDARLSASANVDLYDASRAFAYFPEPLMGKKLVDYLQEAIKAGRADNAQVLWYGPLSGFPYADRSGIFQARVPLSQAEFQFGPQWQPLTDLDLDLLFENDGLYMTSHRGRLGEVTATQIDARIVPLKAAAELAINADIAGSGEAVTRYLQASPLAASVGKTLAEVRVEGPLTGNLALAIPLSGDRPRVNGQVDFDDNRVSIRSLNLPLDGVRGRLLFDDSQTRFSQLKATLAGQPLVLDYEGKVQGDKGYRVEIGLAGKLVAEKLAALSPELAALTGTAPWQGQLALELPDQGDLSYRFEANSQLAGLGSRLPSPLDKAAGDRWPSRLLLSGDQRQAELELQLGPQLRGQSQLRFAPGGTEISRLWLQAGSVSTTGARAPLDVDARLARLAIDDWIGFLHPLLAVKEKGPTNTTLRWPTPYRIRVQAAEASLWRQPLDNLSLLVTPSAGGQHRFEARSEQAEGEVRLSRSGALHIDLDRLTLALADEETSSEPMLARLRPDQLPAISFSCARCWLNEVPLGRLEMELEPKEQGVELPRLLLDGPLLQLSGHGQWLRHQQGALTRFEWQGRTDSLQALFEGMGQASPFSGTQASLNGRLRWLDAPWQPDWGSLNGEVKLEAEAGVLTELSDKGANFLSILSVESVLRRLRLDFRDVFDKGFYFEGIAASSKIQDGIMRSEDFALAGASGDLKGAGQVDLGAEEIDFDFTFTPHLTGNLPVIAAFAVTPVTGLYVLALSKILGPVVDVFTQIRYRVSGPLRQPEIHEVERERGQLSLSQEK</sequence>
<organism evidence="2 3">
    <name type="scientific">Zobellella aerophila</name>
    <dbReference type="NCBI Taxonomy" id="870480"/>
    <lineage>
        <taxon>Bacteria</taxon>
        <taxon>Pseudomonadati</taxon>
        <taxon>Pseudomonadota</taxon>
        <taxon>Gammaproteobacteria</taxon>
        <taxon>Aeromonadales</taxon>
        <taxon>Aeromonadaceae</taxon>
        <taxon>Zobellella</taxon>
    </lineage>
</organism>
<accession>A0ABP6VZ71</accession>